<feature type="transmembrane region" description="Helical" evidence="1">
    <location>
        <begin position="79"/>
        <end position="99"/>
    </location>
</feature>
<keyword evidence="3" id="KW-1185">Reference proteome</keyword>
<sequence>MITSLRMIAIGLTALALVPSAAHLFELPGKIDLGRDAYFTVQAVYAGWSLFGLPIIAAIIANVALFLAERRRAPGPARWALIAASLIAVSLGIFFTWIFPANQATANWTVPPENWAALRRDWEYGHAANAFIVGTALIATAMAIVKR</sequence>
<evidence type="ECO:0000313" key="2">
    <source>
        <dbReference type="EMBL" id="SLN55632.1"/>
    </source>
</evidence>
<feature type="transmembrane region" description="Helical" evidence="1">
    <location>
        <begin position="124"/>
        <end position="145"/>
    </location>
</feature>
<dbReference type="InParanoid" id="A0A1Y5T9X2"/>
<dbReference type="Proteomes" id="UP000193200">
    <property type="component" value="Unassembled WGS sequence"/>
</dbReference>
<dbReference type="AlphaFoldDB" id="A0A1Y5T9X2"/>
<evidence type="ECO:0008006" key="4">
    <source>
        <dbReference type="Google" id="ProtNLM"/>
    </source>
</evidence>
<proteinExistence type="predicted"/>
<evidence type="ECO:0000256" key="1">
    <source>
        <dbReference type="SAM" id="Phobius"/>
    </source>
</evidence>
<feature type="transmembrane region" description="Helical" evidence="1">
    <location>
        <begin position="48"/>
        <end position="67"/>
    </location>
</feature>
<keyword evidence="1" id="KW-0812">Transmembrane</keyword>
<dbReference type="EMBL" id="FWFR01000002">
    <property type="protein sequence ID" value="SLN55632.1"/>
    <property type="molecule type" value="Genomic_DNA"/>
</dbReference>
<reference evidence="2 3" key="1">
    <citation type="submission" date="2017-03" db="EMBL/GenBank/DDBJ databases">
        <authorList>
            <person name="Afonso C.L."/>
            <person name="Miller P.J."/>
            <person name="Scott M.A."/>
            <person name="Spackman E."/>
            <person name="Goraichik I."/>
            <person name="Dimitrov K.M."/>
            <person name="Suarez D.L."/>
            <person name="Swayne D.E."/>
        </authorList>
    </citation>
    <scope>NUCLEOTIDE SEQUENCE [LARGE SCALE GENOMIC DNA]</scope>
    <source>
        <strain evidence="2 3">CECT 7691</strain>
    </source>
</reference>
<gene>
    <name evidence="2" type="ORF">OCH7691_02386</name>
</gene>
<dbReference type="RefSeq" id="WP_085883748.1">
    <property type="nucleotide sequence ID" value="NZ_FWFR01000002.1"/>
</dbReference>
<keyword evidence="1" id="KW-1133">Transmembrane helix</keyword>
<dbReference type="OrthoDB" id="1453741at2"/>
<evidence type="ECO:0000313" key="3">
    <source>
        <dbReference type="Proteomes" id="UP000193200"/>
    </source>
</evidence>
<organism evidence="2 3">
    <name type="scientific">Oceanibacterium hippocampi</name>
    <dbReference type="NCBI Taxonomy" id="745714"/>
    <lineage>
        <taxon>Bacteria</taxon>
        <taxon>Pseudomonadati</taxon>
        <taxon>Pseudomonadota</taxon>
        <taxon>Alphaproteobacteria</taxon>
        <taxon>Sneathiellales</taxon>
        <taxon>Sneathiellaceae</taxon>
        <taxon>Oceanibacterium</taxon>
    </lineage>
</organism>
<keyword evidence="1" id="KW-0472">Membrane</keyword>
<accession>A0A1Y5T9X2</accession>
<protein>
    <recommendedName>
        <fullName evidence="4">DUF1772 domain-containing protein</fullName>
    </recommendedName>
</protein>
<name>A0A1Y5T9X2_9PROT</name>